<dbReference type="EMBL" id="BAABRI010000008">
    <property type="protein sequence ID" value="GAA5482496.1"/>
    <property type="molecule type" value="Genomic_DNA"/>
</dbReference>
<name>A0ABP9UP91_9BACT</name>
<evidence type="ECO:0000313" key="2">
    <source>
        <dbReference type="EMBL" id="GAA5482496.1"/>
    </source>
</evidence>
<evidence type="ECO:0000313" key="3">
    <source>
        <dbReference type="Proteomes" id="UP001476282"/>
    </source>
</evidence>
<reference evidence="2 3" key="1">
    <citation type="submission" date="2024-02" db="EMBL/GenBank/DDBJ databases">
        <title>Haloferula sargassicola NBRC 104335.</title>
        <authorList>
            <person name="Ichikawa N."/>
            <person name="Katano-Makiyama Y."/>
            <person name="Hidaka K."/>
        </authorList>
    </citation>
    <scope>NUCLEOTIDE SEQUENCE [LARGE SCALE GENOMIC DNA]</scope>
    <source>
        <strain evidence="2 3">NBRC 104335</strain>
    </source>
</reference>
<proteinExistence type="predicted"/>
<dbReference type="NCBIfam" id="NF046038">
    <property type="entry name" value="NGK_0946_fam"/>
    <property type="match status" value="1"/>
</dbReference>
<evidence type="ECO:0000256" key="1">
    <source>
        <dbReference type="SAM" id="SignalP"/>
    </source>
</evidence>
<dbReference type="PROSITE" id="PS51257">
    <property type="entry name" value="PROKAR_LIPOPROTEIN"/>
    <property type="match status" value="1"/>
</dbReference>
<gene>
    <name evidence="2" type="ORF">Hsar01_01718</name>
</gene>
<dbReference type="Proteomes" id="UP001476282">
    <property type="component" value="Unassembled WGS sequence"/>
</dbReference>
<keyword evidence="3" id="KW-1185">Reference proteome</keyword>
<keyword evidence="1" id="KW-0732">Signal</keyword>
<dbReference type="RefSeq" id="WP_353566637.1">
    <property type="nucleotide sequence ID" value="NZ_BAABRI010000008.1"/>
</dbReference>
<feature type="chain" id="PRO_5045317432" description="Lipoprotein" evidence="1">
    <location>
        <begin position="21"/>
        <end position="100"/>
    </location>
</feature>
<comment type="caution">
    <text evidence="2">The sequence shown here is derived from an EMBL/GenBank/DDBJ whole genome shotgun (WGS) entry which is preliminary data.</text>
</comment>
<organism evidence="2 3">
    <name type="scientific">Haloferula sargassicola</name>
    <dbReference type="NCBI Taxonomy" id="490096"/>
    <lineage>
        <taxon>Bacteria</taxon>
        <taxon>Pseudomonadati</taxon>
        <taxon>Verrucomicrobiota</taxon>
        <taxon>Verrucomicrobiia</taxon>
        <taxon>Verrucomicrobiales</taxon>
        <taxon>Verrucomicrobiaceae</taxon>
        <taxon>Haloferula</taxon>
    </lineage>
</organism>
<accession>A0ABP9UP91</accession>
<protein>
    <recommendedName>
        <fullName evidence="4">Lipoprotein</fullName>
    </recommendedName>
</protein>
<feature type="signal peptide" evidence="1">
    <location>
        <begin position="1"/>
        <end position="20"/>
    </location>
</feature>
<sequence length="100" mass="10878">MKRHNTRILFSLAGAAFLLASCTTGGPTVASLGAGSDSAYLNASRGRADAQISEQQAQQYSRQRQQVAEEMGLEQQKRRNFFESTGSTLDILNAARTLVR</sequence>
<evidence type="ECO:0008006" key="4">
    <source>
        <dbReference type="Google" id="ProtNLM"/>
    </source>
</evidence>